<dbReference type="RefSeq" id="WP_108959226.1">
    <property type="nucleotide sequence ID" value="NZ_BFAZ01000006.1"/>
</dbReference>
<sequence>MKNSILNLFSEFVIFLKETIKLIPDLLKVWWYLGKRITLSLYSYWNAKLFYDKIFFIFLFLQLLFAVLPWFHYEITFFESKESISLSPKLNSIFILISLLNFFFLGFWKSSWTRIWFFATEMISAIIVLWGYLEPKRTYYDFVNASEVTTQITFYLFLGSLFFAFIFGYLSFKKEDEVFLHSH</sequence>
<feature type="transmembrane region" description="Helical" evidence="1">
    <location>
        <begin position="152"/>
        <end position="172"/>
    </location>
</feature>
<evidence type="ECO:0000313" key="2">
    <source>
        <dbReference type="EMBL" id="GBF42101.1"/>
    </source>
</evidence>
<keyword evidence="1" id="KW-0812">Transmembrane</keyword>
<feature type="transmembrane region" description="Helical" evidence="1">
    <location>
        <begin position="115"/>
        <end position="132"/>
    </location>
</feature>
<organism evidence="2 3">
    <name type="scientific">Leptospira ellinghausenii</name>
    <dbReference type="NCBI Taxonomy" id="1917822"/>
    <lineage>
        <taxon>Bacteria</taxon>
        <taxon>Pseudomonadati</taxon>
        <taxon>Spirochaetota</taxon>
        <taxon>Spirochaetia</taxon>
        <taxon>Leptospirales</taxon>
        <taxon>Leptospiraceae</taxon>
        <taxon>Leptospira</taxon>
    </lineage>
</organism>
<reference evidence="3" key="1">
    <citation type="journal article" date="2019" name="Microbiol. Immunol.">
        <title>Molecular and phenotypic characterization of Leptospira johnsonii sp. nov., Leptospira ellinghausenii sp. nov. and Leptospira ryugenii sp. nov. isolated from soil and water in Japan.</title>
        <authorList>
            <person name="Masuzawa T."/>
            <person name="Saito M."/>
            <person name="Nakao R."/>
            <person name="Nikaido Y."/>
            <person name="Matsumoto M."/>
            <person name="Ogawa M."/>
            <person name="Yokoyama M."/>
            <person name="Hidaka Y."/>
            <person name="Tomita J."/>
            <person name="Sakakibara K."/>
            <person name="Suzuki K."/>
            <person name="Yasuda S."/>
            <person name="Sato H."/>
            <person name="Yamaguchi M."/>
            <person name="Yoshida S.I."/>
            <person name="Koizumi N."/>
            <person name="Kawamura Y."/>
        </authorList>
    </citation>
    <scope>NUCLEOTIDE SEQUENCE [LARGE SCALE GENOMIC DNA]</scope>
    <source>
        <strain evidence="3">E18</strain>
    </source>
</reference>
<keyword evidence="3" id="KW-1185">Reference proteome</keyword>
<keyword evidence="1" id="KW-1133">Transmembrane helix</keyword>
<protein>
    <submittedName>
        <fullName evidence="2">Uncharacterized protein</fullName>
    </submittedName>
</protein>
<evidence type="ECO:0000313" key="3">
    <source>
        <dbReference type="Proteomes" id="UP000245206"/>
    </source>
</evidence>
<feature type="transmembrane region" description="Helical" evidence="1">
    <location>
        <begin position="54"/>
        <end position="72"/>
    </location>
</feature>
<evidence type="ECO:0000256" key="1">
    <source>
        <dbReference type="SAM" id="Phobius"/>
    </source>
</evidence>
<dbReference type="EMBL" id="BFAZ01000006">
    <property type="protein sequence ID" value="GBF42101.1"/>
    <property type="molecule type" value="Genomic_DNA"/>
</dbReference>
<gene>
    <name evidence="2" type="ORF">LPTSP2_13870</name>
</gene>
<dbReference type="OrthoDB" id="344468at2"/>
<keyword evidence="1" id="KW-0472">Membrane</keyword>
<feature type="transmembrane region" description="Helical" evidence="1">
    <location>
        <begin position="92"/>
        <end position="108"/>
    </location>
</feature>
<proteinExistence type="predicted"/>
<comment type="caution">
    <text evidence="2">The sequence shown here is derived from an EMBL/GenBank/DDBJ whole genome shotgun (WGS) entry which is preliminary data.</text>
</comment>
<name>A0A2P2DBT6_9LEPT</name>
<dbReference type="AlphaFoldDB" id="A0A2P2DBT6"/>
<dbReference type="Proteomes" id="UP000245206">
    <property type="component" value="Unassembled WGS sequence"/>
</dbReference>
<accession>A0A2P2DBT6</accession>